<comment type="caution">
    <text evidence="2">The sequence shown here is derived from an EMBL/GenBank/DDBJ whole genome shotgun (WGS) entry which is preliminary data.</text>
</comment>
<keyword evidence="3" id="KW-1185">Reference proteome</keyword>
<sequence>MGRRAGRKTPTAQGDRPDSKLTPQSVNITLEDKDDQDDDDGDDINMKVYPDTVNPNIASYFSVYVPCNFSSTLPIPIPVNKKI</sequence>
<evidence type="ECO:0000313" key="2">
    <source>
        <dbReference type="EMBL" id="KAF5343024.1"/>
    </source>
</evidence>
<organism evidence="2 3">
    <name type="scientific">Collybiopsis confluens</name>
    <dbReference type="NCBI Taxonomy" id="2823264"/>
    <lineage>
        <taxon>Eukaryota</taxon>
        <taxon>Fungi</taxon>
        <taxon>Dikarya</taxon>
        <taxon>Basidiomycota</taxon>
        <taxon>Agaricomycotina</taxon>
        <taxon>Agaricomycetes</taxon>
        <taxon>Agaricomycetidae</taxon>
        <taxon>Agaricales</taxon>
        <taxon>Marasmiineae</taxon>
        <taxon>Omphalotaceae</taxon>
        <taxon>Collybiopsis</taxon>
    </lineage>
</organism>
<evidence type="ECO:0000313" key="3">
    <source>
        <dbReference type="Proteomes" id="UP000518752"/>
    </source>
</evidence>
<evidence type="ECO:0000256" key="1">
    <source>
        <dbReference type="SAM" id="MobiDB-lite"/>
    </source>
</evidence>
<gene>
    <name evidence="2" type="ORF">D9757_014609</name>
</gene>
<dbReference type="Proteomes" id="UP000518752">
    <property type="component" value="Unassembled WGS sequence"/>
</dbReference>
<feature type="region of interest" description="Disordered" evidence="1">
    <location>
        <begin position="1"/>
        <end position="44"/>
    </location>
</feature>
<accession>A0A8H5CJS9</accession>
<proteinExistence type="predicted"/>
<protein>
    <submittedName>
        <fullName evidence="2">Uncharacterized protein</fullName>
    </submittedName>
</protein>
<dbReference type="EMBL" id="JAACJN010000474">
    <property type="protein sequence ID" value="KAF5343024.1"/>
    <property type="molecule type" value="Genomic_DNA"/>
</dbReference>
<feature type="compositionally biased region" description="Acidic residues" evidence="1">
    <location>
        <begin position="32"/>
        <end position="43"/>
    </location>
</feature>
<name>A0A8H5CJS9_9AGAR</name>
<reference evidence="2 3" key="1">
    <citation type="journal article" date="2020" name="ISME J.">
        <title>Uncovering the hidden diversity of litter-decomposition mechanisms in mushroom-forming fungi.</title>
        <authorList>
            <person name="Floudas D."/>
            <person name="Bentzer J."/>
            <person name="Ahren D."/>
            <person name="Johansson T."/>
            <person name="Persson P."/>
            <person name="Tunlid A."/>
        </authorList>
    </citation>
    <scope>NUCLEOTIDE SEQUENCE [LARGE SCALE GENOMIC DNA]</scope>
    <source>
        <strain evidence="2 3">CBS 406.79</strain>
    </source>
</reference>
<dbReference type="AlphaFoldDB" id="A0A8H5CJS9"/>